<dbReference type="InterPro" id="IPR032098">
    <property type="entry name" value="Acyltransf_C"/>
</dbReference>
<name>A0AAV5U8H0_9BILA</name>
<dbReference type="GO" id="GO:0005783">
    <property type="term" value="C:endoplasmic reticulum"/>
    <property type="evidence" value="ECO:0007669"/>
    <property type="project" value="TreeGrafter"/>
</dbReference>
<keyword evidence="5" id="KW-0472">Membrane</keyword>
<proteinExistence type="inferred from homology"/>
<organism evidence="7 8">
    <name type="scientific">Pristionchus entomophagus</name>
    <dbReference type="NCBI Taxonomy" id="358040"/>
    <lineage>
        <taxon>Eukaryota</taxon>
        <taxon>Metazoa</taxon>
        <taxon>Ecdysozoa</taxon>
        <taxon>Nematoda</taxon>
        <taxon>Chromadorea</taxon>
        <taxon>Rhabditida</taxon>
        <taxon>Rhabditina</taxon>
        <taxon>Diplogasteromorpha</taxon>
        <taxon>Diplogasteroidea</taxon>
        <taxon>Neodiplogasteridae</taxon>
        <taxon>Pristionchus</taxon>
    </lineage>
</organism>
<keyword evidence="2" id="KW-0808">Transferase</keyword>
<reference evidence="7" key="1">
    <citation type="submission" date="2023-10" db="EMBL/GenBank/DDBJ databases">
        <title>Genome assembly of Pristionchus species.</title>
        <authorList>
            <person name="Yoshida K."/>
            <person name="Sommer R.J."/>
        </authorList>
    </citation>
    <scope>NUCLEOTIDE SEQUENCE</scope>
    <source>
        <strain evidence="7">RS0144</strain>
    </source>
</reference>
<feature type="region of interest" description="Disordered" evidence="4">
    <location>
        <begin position="40"/>
        <end position="68"/>
    </location>
</feature>
<evidence type="ECO:0000256" key="1">
    <source>
        <dbReference type="ARBA" id="ARBA00008655"/>
    </source>
</evidence>
<dbReference type="PANTHER" id="PTHR10983:SF14">
    <property type="entry name" value="1-ACYL-SN-GLYCEROL-3-PHOSPHATE ACYLTRANSFERASE ACL-12-RELATED"/>
    <property type="match status" value="1"/>
</dbReference>
<sequence>RGGEAETVPRARITVYSHITTMTPEIDALSASSDRNAAAAAASVERRKHSEKPGDRSRTGVTVESDAETASSPMDMRKMLTWCVAVYFFIMTAFVVPIACVSTFLLLTPLLLVSRTLFLRLENRLCAFVNDHWVAASAFCGLQVVEYGDDVSELQDKRVLCLANHLGLVDHFILMHSLHDRGRVSGSWMWVIYNIWKYTPLGVMWTSHGNFFVNGGPNKKERLLETFRKHLSDYFWSWNYGWVVMYPEGSRLFMIRESAARFAEKNGLAPLRHCAYPRTGAAHAVIQVCAPSSEDPSVARSGQGAPIEYVIDATLGYPKGCVADIGSALMGEWPLDTSKIGLHYRIHKVKPEWADEEKLKDFLYERYKEKDELLDKYYRTGEFPGERRTVQLSTWTIMASQAFWSALYYAHYSIWIAPLCSTVLASITAFLF</sequence>
<dbReference type="Pfam" id="PF16076">
    <property type="entry name" value="Acyltransf_C"/>
    <property type="match status" value="1"/>
</dbReference>
<keyword evidence="3" id="KW-0012">Acyltransferase</keyword>
<evidence type="ECO:0000313" key="8">
    <source>
        <dbReference type="Proteomes" id="UP001432027"/>
    </source>
</evidence>
<dbReference type="SUPFAM" id="SSF69593">
    <property type="entry name" value="Glycerol-3-phosphate (1)-acyltransferase"/>
    <property type="match status" value="1"/>
</dbReference>
<dbReference type="PANTHER" id="PTHR10983">
    <property type="entry name" value="1-ACYLGLYCEROL-3-PHOSPHATE ACYLTRANSFERASE-RELATED"/>
    <property type="match status" value="1"/>
</dbReference>
<accession>A0AAV5U8H0</accession>
<dbReference type="SMART" id="SM00563">
    <property type="entry name" value="PlsC"/>
    <property type="match status" value="1"/>
</dbReference>
<comment type="similarity">
    <text evidence="1">Belongs to the 1-acyl-sn-glycerol-3-phosphate acyltransferase family.</text>
</comment>
<evidence type="ECO:0000313" key="7">
    <source>
        <dbReference type="EMBL" id="GMT02852.1"/>
    </source>
</evidence>
<dbReference type="GO" id="GO:0016746">
    <property type="term" value="F:acyltransferase activity"/>
    <property type="evidence" value="ECO:0007669"/>
    <property type="project" value="UniProtKB-KW"/>
</dbReference>
<dbReference type="Pfam" id="PF01553">
    <property type="entry name" value="Acyltransferase"/>
    <property type="match status" value="1"/>
</dbReference>
<evidence type="ECO:0000256" key="4">
    <source>
        <dbReference type="SAM" id="MobiDB-lite"/>
    </source>
</evidence>
<feature type="transmembrane region" description="Helical" evidence="5">
    <location>
        <begin position="79"/>
        <end position="112"/>
    </location>
</feature>
<feature type="non-terminal residue" evidence="7">
    <location>
        <position position="1"/>
    </location>
</feature>
<dbReference type="CDD" id="cd07990">
    <property type="entry name" value="LPLAT_LCLAT1-like"/>
    <property type="match status" value="1"/>
</dbReference>
<feature type="domain" description="Phospholipid/glycerol acyltransferase" evidence="6">
    <location>
        <begin position="159"/>
        <end position="283"/>
    </location>
</feature>
<evidence type="ECO:0000256" key="2">
    <source>
        <dbReference type="ARBA" id="ARBA00022679"/>
    </source>
</evidence>
<gene>
    <name evidence="7" type="ORF">PENTCL1PPCAC_25026</name>
</gene>
<keyword evidence="5" id="KW-0812">Transmembrane</keyword>
<evidence type="ECO:0000256" key="3">
    <source>
        <dbReference type="ARBA" id="ARBA00023315"/>
    </source>
</evidence>
<dbReference type="AlphaFoldDB" id="A0AAV5U8H0"/>
<dbReference type="GO" id="GO:0036149">
    <property type="term" value="P:phosphatidylinositol acyl-chain remodeling"/>
    <property type="evidence" value="ECO:0007669"/>
    <property type="project" value="TreeGrafter"/>
</dbReference>
<protein>
    <recommendedName>
        <fullName evidence="6">Phospholipid/glycerol acyltransferase domain-containing protein</fullName>
    </recommendedName>
</protein>
<keyword evidence="5" id="KW-1133">Transmembrane helix</keyword>
<evidence type="ECO:0000259" key="6">
    <source>
        <dbReference type="SMART" id="SM00563"/>
    </source>
</evidence>
<comment type="caution">
    <text evidence="7">The sequence shown here is derived from an EMBL/GenBank/DDBJ whole genome shotgun (WGS) entry which is preliminary data.</text>
</comment>
<dbReference type="InterPro" id="IPR002123">
    <property type="entry name" value="Plipid/glycerol_acylTrfase"/>
</dbReference>
<dbReference type="EMBL" id="BTSX01000006">
    <property type="protein sequence ID" value="GMT02852.1"/>
    <property type="molecule type" value="Genomic_DNA"/>
</dbReference>
<dbReference type="Proteomes" id="UP001432027">
    <property type="component" value="Unassembled WGS sequence"/>
</dbReference>
<keyword evidence="8" id="KW-1185">Reference proteome</keyword>
<evidence type="ECO:0000256" key="5">
    <source>
        <dbReference type="SAM" id="Phobius"/>
    </source>
</evidence>